<proteinExistence type="predicted"/>
<dbReference type="Proteomes" id="UP000019491">
    <property type="component" value="Unassembled WGS sequence"/>
</dbReference>
<evidence type="ECO:0000313" key="2">
    <source>
        <dbReference type="Proteomes" id="UP000019491"/>
    </source>
</evidence>
<dbReference type="RefSeq" id="WP_162181176.1">
    <property type="nucleotide sequence ID" value="NZ_BAWF01000007.1"/>
</dbReference>
<accession>X0Q0C0</accession>
<reference evidence="1 2" key="1">
    <citation type="submission" date="2014-02" db="EMBL/GenBank/DDBJ databases">
        <title>Whole genome shotgun sequence of Rhodococcus wratislaviensis NBRC 100605.</title>
        <authorList>
            <person name="Hosoyama A."/>
            <person name="Tsuchikane K."/>
            <person name="Yoshida I."/>
            <person name="Ohji S."/>
            <person name="Ichikawa N."/>
            <person name="Yamazoe A."/>
            <person name="Fujita N."/>
        </authorList>
    </citation>
    <scope>NUCLEOTIDE SEQUENCE [LARGE SCALE GENOMIC DNA]</scope>
    <source>
        <strain evidence="1 2">NBRC 100605</strain>
    </source>
</reference>
<gene>
    <name evidence="1" type="ORF">RW1_007_02310</name>
</gene>
<dbReference type="EMBL" id="BAWF01000007">
    <property type="protein sequence ID" value="GAF43566.1"/>
    <property type="molecule type" value="Genomic_DNA"/>
</dbReference>
<sequence length="86" mass="8840">MKGSAWSTTGEFTTTVPISIHYQTAQLRAEAAIVLEEVGSVAPVAIEGGAAIAALTGIFGRLAENAGKLVIDLDRAGTALRDAMEP</sequence>
<keyword evidence="2" id="KW-1185">Reference proteome</keyword>
<protein>
    <submittedName>
        <fullName evidence="1">Uncharacterized protein</fullName>
    </submittedName>
</protein>
<organism evidence="1 2">
    <name type="scientific">Rhodococcus wratislaviensis NBRC 100605</name>
    <dbReference type="NCBI Taxonomy" id="1219028"/>
    <lineage>
        <taxon>Bacteria</taxon>
        <taxon>Bacillati</taxon>
        <taxon>Actinomycetota</taxon>
        <taxon>Actinomycetes</taxon>
        <taxon>Mycobacteriales</taxon>
        <taxon>Nocardiaceae</taxon>
        <taxon>Rhodococcus</taxon>
    </lineage>
</organism>
<dbReference type="AlphaFoldDB" id="X0Q0C0"/>
<comment type="caution">
    <text evidence="1">The sequence shown here is derived from an EMBL/GenBank/DDBJ whole genome shotgun (WGS) entry which is preliminary data.</text>
</comment>
<name>X0Q0C0_RHOWR</name>
<evidence type="ECO:0000313" key="1">
    <source>
        <dbReference type="EMBL" id="GAF43566.1"/>
    </source>
</evidence>